<dbReference type="InterPro" id="IPR020323">
    <property type="entry name" value="DUF2716"/>
</dbReference>
<sequence>MFELYSFSPNSNSEAFKVKEPYDVYCCKQAIFIAETNPEWSKAVRSIFSKVLGGESYMYVLDWQHNSFKYDPKSTKEKENPTFVSDENFAGGGYNVYFPSFYPDGEYYLFIAKDFSWGYLIDPKKEQIIVYGELLRKQIEEHKDFLKFDYLSSK</sequence>
<keyword evidence="3" id="KW-1185">Reference proteome</keyword>
<reference evidence="2" key="2">
    <citation type="submission" date="2017-05" db="EMBL/GenBank/DDBJ databases">
        <authorList>
            <consortium name="The Broad Institute Genomics Platform"/>
            <consortium name="The Broad Institute Genomic Center for Infectious Diseases"/>
            <person name="Earl A."/>
            <person name="Manson A."/>
            <person name="Schwartman J."/>
            <person name="Gilmore M."/>
            <person name="Abouelleil A."/>
            <person name="Cao P."/>
            <person name="Chapman S."/>
            <person name="Cusick C."/>
            <person name="Shea T."/>
            <person name="Young S."/>
            <person name="Neafsey D."/>
            <person name="Nusbaum C."/>
            <person name="Birren B."/>
        </authorList>
    </citation>
    <scope>NUCLEOTIDE SEQUENCE</scope>
    <source>
        <strain evidence="2">9E7_DIV0242</strain>
    </source>
</reference>
<evidence type="ECO:0008006" key="4">
    <source>
        <dbReference type="Google" id="ProtNLM"/>
    </source>
</evidence>
<protein>
    <recommendedName>
        <fullName evidence="4">DUF2716 domain-containing protein</fullName>
    </recommendedName>
</protein>
<organism evidence="1">
    <name type="scientific">Candidatus Enterococcus clewellii</name>
    <dbReference type="NCBI Taxonomy" id="1834193"/>
    <lineage>
        <taxon>Bacteria</taxon>
        <taxon>Bacillati</taxon>
        <taxon>Bacillota</taxon>
        <taxon>Bacilli</taxon>
        <taxon>Lactobacillales</taxon>
        <taxon>Enterococcaceae</taxon>
        <taxon>Enterococcus</taxon>
    </lineage>
</organism>
<evidence type="ECO:0000313" key="1">
    <source>
        <dbReference type="EMBL" id="OTP10531.1"/>
    </source>
</evidence>
<name>A0A242JZI1_9ENTE</name>
<evidence type="ECO:0000313" key="3">
    <source>
        <dbReference type="Proteomes" id="UP000195141"/>
    </source>
</evidence>
<reference evidence="1" key="1">
    <citation type="submission" date="2017-05" db="EMBL/GenBank/DDBJ databases">
        <title>The Genome Sequence of Enterococcus sp. 9E7_DIV0242.</title>
        <authorList>
            <consortium name="The Broad Institute Genomics Platform"/>
            <consortium name="The Broad Institute Genomic Center for Infectious Diseases"/>
            <person name="Earl A."/>
            <person name="Manson A."/>
            <person name="Schwartman J."/>
            <person name="Gilmore M."/>
            <person name="Abouelleil A."/>
            <person name="Cao P."/>
            <person name="Chapman S."/>
            <person name="Cusick C."/>
            <person name="Shea T."/>
            <person name="Young S."/>
            <person name="Neafsey D."/>
            <person name="Nusbaum C."/>
            <person name="Birren B."/>
        </authorList>
    </citation>
    <scope>NUCLEOTIDE SEQUENCE [LARGE SCALE GENOMIC DNA]</scope>
    <source>
        <strain evidence="1">9E7_DIV0242</strain>
    </source>
</reference>
<dbReference type="EMBL" id="CP147247">
    <property type="protein sequence ID" value="WYJ91451.1"/>
    <property type="molecule type" value="Genomic_DNA"/>
</dbReference>
<dbReference type="EMBL" id="NGMM01000008">
    <property type="protein sequence ID" value="OTP10531.1"/>
    <property type="molecule type" value="Genomic_DNA"/>
</dbReference>
<evidence type="ECO:0000313" key="2">
    <source>
        <dbReference type="EMBL" id="WYJ91451.1"/>
    </source>
</evidence>
<dbReference type="Pfam" id="PF10898">
    <property type="entry name" value="DUF2716"/>
    <property type="match status" value="1"/>
</dbReference>
<gene>
    <name evidence="2" type="ORF">A5888_003219</name>
    <name evidence="1" type="ORF">A5888_003829</name>
</gene>
<dbReference type="AlphaFoldDB" id="A0A242JZI1"/>
<accession>A0A242JZI1</accession>
<proteinExistence type="predicted"/>
<reference evidence="2" key="3">
    <citation type="submission" date="2024-03" db="EMBL/GenBank/DDBJ databases">
        <title>The Genome Sequence of Enterococcus sp. DIV0242b.</title>
        <authorList>
            <consortium name="The Broad Institute Genomics Platform"/>
            <consortium name="The Broad Institute Microbial Omics Core"/>
            <consortium name="The Broad Institute Genomic Center for Infectious Diseases"/>
            <person name="Earl A."/>
            <person name="Manson A."/>
            <person name="Gilmore M."/>
            <person name="Schwartman J."/>
            <person name="Shea T."/>
            <person name="Abouelleil A."/>
            <person name="Cao P."/>
            <person name="Chapman S."/>
            <person name="Cusick C."/>
            <person name="Young S."/>
            <person name="Neafsey D."/>
            <person name="Nusbaum C."/>
            <person name="Birren B."/>
        </authorList>
    </citation>
    <scope>NUCLEOTIDE SEQUENCE</scope>
    <source>
        <strain evidence="2">9E7_DIV0242</strain>
    </source>
</reference>
<dbReference type="Proteomes" id="UP000195141">
    <property type="component" value="Chromosome"/>
</dbReference>